<protein>
    <submittedName>
        <fullName evidence="1">Uncharacterized protein</fullName>
    </submittedName>
</protein>
<reference evidence="2" key="1">
    <citation type="journal article" date="2023" name="Nat. Plants">
        <title>Single-cell RNA sequencing provides a high-resolution roadmap for understanding the multicellular compartmentation of specialized metabolism.</title>
        <authorList>
            <person name="Sun S."/>
            <person name="Shen X."/>
            <person name="Li Y."/>
            <person name="Li Y."/>
            <person name="Wang S."/>
            <person name="Li R."/>
            <person name="Zhang H."/>
            <person name="Shen G."/>
            <person name="Guo B."/>
            <person name="Wei J."/>
            <person name="Xu J."/>
            <person name="St-Pierre B."/>
            <person name="Chen S."/>
            <person name="Sun C."/>
        </authorList>
    </citation>
    <scope>NUCLEOTIDE SEQUENCE [LARGE SCALE GENOMIC DNA]</scope>
</reference>
<name>A0ACC0C478_CATRO</name>
<sequence length="391" mass="42403">MIQRAPSQSQSQSQSPSYSHSPQKKNYCIIGGGVGEDVFGIMVVPKELLLEHHQTDSLSAAPSTAELKLNRSLPLFPMLDIGRACHEIVQTREVGEFLSGALAGAMTKAVLAPLETIRTRMVVGVGSRNIYGSFVQVIEKQGWQGLWAGNAINMLRIIPTQAIELGTFECVKRAMTSAQEKWNRAGCPKVQIGNVNLSFSISWVSPVAVAGAAAGVVSTIVCHPLEVLKDRLTVSPEIYPSISVAVRKIYKDSGIGGLYAGISPTLVGMLPYSTCIYFMYETMKKSYCLSKKKESLSRAEMLLIGALSGLTASTISYPLEVARKRLMVGALQGKCPPHMAAALSEVVRVEGLTGLYRGWGASCLKVMPSSGITWMFYEAWKDILLGERHKT</sequence>
<accession>A0ACC0C478</accession>
<evidence type="ECO:0000313" key="2">
    <source>
        <dbReference type="Proteomes" id="UP001060085"/>
    </source>
</evidence>
<gene>
    <name evidence="1" type="ORF">M9H77_00800</name>
</gene>
<comment type="caution">
    <text evidence="1">The sequence shown here is derived from an EMBL/GenBank/DDBJ whole genome shotgun (WGS) entry which is preliminary data.</text>
</comment>
<dbReference type="Proteomes" id="UP001060085">
    <property type="component" value="Linkage Group LG01"/>
</dbReference>
<proteinExistence type="predicted"/>
<evidence type="ECO:0000313" key="1">
    <source>
        <dbReference type="EMBL" id="KAI5679573.1"/>
    </source>
</evidence>
<dbReference type="EMBL" id="CM044701">
    <property type="protein sequence ID" value="KAI5679573.1"/>
    <property type="molecule type" value="Genomic_DNA"/>
</dbReference>
<keyword evidence="2" id="KW-1185">Reference proteome</keyword>
<organism evidence="1 2">
    <name type="scientific">Catharanthus roseus</name>
    <name type="common">Madagascar periwinkle</name>
    <name type="synonym">Vinca rosea</name>
    <dbReference type="NCBI Taxonomy" id="4058"/>
    <lineage>
        <taxon>Eukaryota</taxon>
        <taxon>Viridiplantae</taxon>
        <taxon>Streptophyta</taxon>
        <taxon>Embryophyta</taxon>
        <taxon>Tracheophyta</taxon>
        <taxon>Spermatophyta</taxon>
        <taxon>Magnoliopsida</taxon>
        <taxon>eudicotyledons</taxon>
        <taxon>Gunneridae</taxon>
        <taxon>Pentapetalae</taxon>
        <taxon>asterids</taxon>
        <taxon>lamiids</taxon>
        <taxon>Gentianales</taxon>
        <taxon>Apocynaceae</taxon>
        <taxon>Rauvolfioideae</taxon>
        <taxon>Vinceae</taxon>
        <taxon>Catharanthinae</taxon>
        <taxon>Catharanthus</taxon>
    </lineage>
</organism>